<proteinExistence type="predicted"/>
<dbReference type="Pfam" id="PF00132">
    <property type="entry name" value="Hexapep"/>
    <property type="match status" value="1"/>
</dbReference>
<keyword evidence="2" id="KW-0441">Lipid A biosynthesis</keyword>
<evidence type="ECO:0000256" key="4">
    <source>
        <dbReference type="ARBA" id="ARBA00023098"/>
    </source>
</evidence>
<evidence type="ECO:0000313" key="7">
    <source>
        <dbReference type="Proteomes" id="UP000268372"/>
    </source>
</evidence>
<keyword evidence="1" id="KW-0444">Lipid biosynthesis</keyword>
<evidence type="ECO:0000256" key="3">
    <source>
        <dbReference type="ARBA" id="ARBA00022679"/>
    </source>
</evidence>
<organism evidence="6 7">
    <name type="scientific">Paenimyroides viscosum</name>
    <dbReference type="NCBI Taxonomy" id="2488729"/>
    <lineage>
        <taxon>Bacteria</taxon>
        <taxon>Pseudomonadati</taxon>
        <taxon>Bacteroidota</taxon>
        <taxon>Flavobacteriia</taxon>
        <taxon>Flavobacteriales</taxon>
        <taxon>Flavobacteriaceae</taxon>
        <taxon>Paenimyroides</taxon>
    </lineage>
</organism>
<dbReference type="InterPro" id="IPR007691">
    <property type="entry name" value="LpxD"/>
</dbReference>
<protein>
    <submittedName>
        <fullName evidence="6">UDP-3-O-(3-hydroxymyristoyl)glucosamine N-acyltransferase</fullName>
    </submittedName>
</protein>
<keyword evidence="5 6" id="KW-0012">Acyltransferase</keyword>
<dbReference type="InterPro" id="IPR011004">
    <property type="entry name" value="Trimer_LpxA-like_sf"/>
</dbReference>
<dbReference type="AlphaFoldDB" id="A0A3P1B4N3"/>
<dbReference type="Gene3D" id="2.160.10.10">
    <property type="entry name" value="Hexapeptide repeat proteins"/>
    <property type="match status" value="1"/>
</dbReference>
<dbReference type="PANTHER" id="PTHR43378">
    <property type="entry name" value="UDP-3-O-ACYLGLUCOSAMINE N-ACYLTRANSFERASE"/>
    <property type="match status" value="1"/>
</dbReference>
<name>A0A3P1B4N3_9FLAO</name>
<accession>A0A3P1B4N3</accession>
<dbReference type="SUPFAM" id="SSF51161">
    <property type="entry name" value="Trimeric LpxA-like enzymes"/>
    <property type="match status" value="1"/>
</dbReference>
<evidence type="ECO:0000313" key="6">
    <source>
        <dbReference type="EMBL" id="RRA96107.1"/>
    </source>
</evidence>
<gene>
    <name evidence="6" type="ORF">EG242_04280</name>
</gene>
<sequence length="75" mass="7652">GLAGSVKLGNGVIIGGSASIKDHTTIGDRAVIGAGSGVTGDVEAGKTMLGYPALEARDTLKQWAIMKRLLNESKK</sequence>
<keyword evidence="4" id="KW-0443">Lipid metabolism</keyword>
<comment type="caution">
    <text evidence="6">The sequence shown here is derived from an EMBL/GenBank/DDBJ whole genome shotgun (WGS) entry which is preliminary data.</text>
</comment>
<evidence type="ECO:0000256" key="5">
    <source>
        <dbReference type="ARBA" id="ARBA00023315"/>
    </source>
</evidence>
<dbReference type="InterPro" id="IPR001451">
    <property type="entry name" value="Hexapep"/>
</dbReference>
<dbReference type="GO" id="GO:0016410">
    <property type="term" value="F:N-acyltransferase activity"/>
    <property type="evidence" value="ECO:0007669"/>
    <property type="project" value="InterPro"/>
</dbReference>
<dbReference type="EMBL" id="RQTJ01000005">
    <property type="protein sequence ID" value="RRA96107.1"/>
    <property type="molecule type" value="Genomic_DNA"/>
</dbReference>
<dbReference type="GO" id="GO:0016020">
    <property type="term" value="C:membrane"/>
    <property type="evidence" value="ECO:0007669"/>
    <property type="project" value="GOC"/>
</dbReference>
<feature type="non-terminal residue" evidence="6">
    <location>
        <position position="1"/>
    </location>
</feature>
<keyword evidence="3 6" id="KW-0808">Transferase</keyword>
<evidence type="ECO:0000256" key="2">
    <source>
        <dbReference type="ARBA" id="ARBA00022556"/>
    </source>
</evidence>
<dbReference type="GO" id="GO:0009245">
    <property type="term" value="P:lipid A biosynthetic process"/>
    <property type="evidence" value="ECO:0007669"/>
    <property type="project" value="UniProtKB-KW"/>
</dbReference>
<dbReference type="PANTHER" id="PTHR43378:SF2">
    <property type="entry name" value="UDP-3-O-ACYLGLUCOSAMINE N-ACYLTRANSFERASE 1, MITOCHONDRIAL-RELATED"/>
    <property type="match status" value="1"/>
</dbReference>
<dbReference type="Proteomes" id="UP000268372">
    <property type="component" value="Unassembled WGS sequence"/>
</dbReference>
<evidence type="ECO:0000256" key="1">
    <source>
        <dbReference type="ARBA" id="ARBA00022516"/>
    </source>
</evidence>
<keyword evidence="7" id="KW-1185">Reference proteome</keyword>
<reference evidence="6 7" key="1">
    <citation type="submission" date="2018-11" db="EMBL/GenBank/DDBJ databases">
        <title>Flavobacterium sp. nov., YIM 102796 draft genome.</title>
        <authorList>
            <person name="Li G."/>
            <person name="Jiang Y."/>
        </authorList>
    </citation>
    <scope>NUCLEOTIDE SEQUENCE [LARGE SCALE GENOMIC DNA]</scope>
    <source>
        <strain evidence="6 7">YIM 102796</strain>
    </source>
</reference>